<evidence type="ECO:0000256" key="1">
    <source>
        <dbReference type="ARBA" id="ARBA00012528"/>
    </source>
</evidence>
<protein>
    <recommendedName>
        <fullName evidence="1">diguanylate cyclase</fullName>
        <ecNumber evidence="1">2.7.7.65</ecNumber>
    </recommendedName>
</protein>
<dbReference type="EC" id="2.7.7.65" evidence="1"/>
<dbReference type="KEGG" id="ntd:EGO55_10595"/>
<evidence type="ECO:0000256" key="3">
    <source>
        <dbReference type="SAM" id="Phobius"/>
    </source>
</evidence>
<feature type="transmembrane region" description="Helical" evidence="3">
    <location>
        <begin position="27"/>
        <end position="46"/>
    </location>
</feature>
<dbReference type="InterPro" id="IPR043128">
    <property type="entry name" value="Rev_trsase/Diguanyl_cyclase"/>
</dbReference>
<dbReference type="eggNOG" id="COG2199">
    <property type="taxonomic scope" value="Bacteria"/>
</dbReference>
<dbReference type="Pfam" id="PF00990">
    <property type="entry name" value="GGDEF"/>
    <property type="match status" value="1"/>
</dbReference>
<comment type="caution">
    <text evidence="5">The sequence shown here is derived from an EMBL/GenBank/DDBJ whole genome shotgun (WGS) entry which is preliminary data.</text>
</comment>
<reference evidence="5 6" key="1">
    <citation type="submission" date="2013-09" db="EMBL/GenBank/DDBJ databases">
        <title>Whole genome shotgun sequence of Novosphingobium tardaugens NBRC 16725.</title>
        <authorList>
            <person name="Isaki S."/>
            <person name="Hosoyama A."/>
            <person name="Tsuchikane K."/>
            <person name="Katsumata H."/>
            <person name="Ando Y."/>
            <person name="Yamazaki S."/>
            <person name="Fujita N."/>
        </authorList>
    </citation>
    <scope>NUCLEOTIDE SEQUENCE [LARGE SCALE GENOMIC DNA]</scope>
    <source>
        <strain evidence="5 6">NBRC 16725</strain>
    </source>
</reference>
<dbReference type="PANTHER" id="PTHR45138">
    <property type="entry name" value="REGULATORY COMPONENTS OF SENSORY TRANSDUCTION SYSTEM"/>
    <property type="match status" value="1"/>
</dbReference>
<dbReference type="PANTHER" id="PTHR45138:SF9">
    <property type="entry name" value="DIGUANYLATE CYCLASE DGCM-RELATED"/>
    <property type="match status" value="1"/>
</dbReference>
<dbReference type="Proteomes" id="UP000016568">
    <property type="component" value="Unassembled WGS sequence"/>
</dbReference>
<keyword evidence="3" id="KW-0472">Membrane</keyword>
<sequence length="328" mass="36515">MMLSFAMRRRAASTPASWIRRPAFFQIPPQVTAFALGLTVLVIQLTDHFLRTGIWFGPVYLLAIAIAALLVNTSFAIGLGLTILLCNAWAQNQYISWQRLLTPELDFVVRFSSVMIIILMLGLARKAFENEWNRARIDSLTGALNRQAFFELARVVSRRCEPAVLIYADLDGLKCINDALGHESGDESLRGFADRVRGAIRKNDIFARIGGDEFVILLRVKNAASARIAANRLDSALNHARSNDQMSCSMGVLFLPNGVHMIDAELKKADVLMYTAKNKHIGFVMASLPTSDQTESCPYAIDSTIPLVDRKVPFRSQERRDQSGSHTD</sequence>
<dbReference type="Gene3D" id="3.30.70.270">
    <property type="match status" value="1"/>
</dbReference>
<keyword evidence="3" id="KW-0812">Transmembrane</keyword>
<dbReference type="EMBL" id="BASZ01000012">
    <property type="protein sequence ID" value="GAD50857.1"/>
    <property type="molecule type" value="Genomic_DNA"/>
</dbReference>
<keyword evidence="3" id="KW-1133">Transmembrane helix</keyword>
<dbReference type="InterPro" id="IPR050469">
    <property type="entry name" value="Diguanylate_Cyclase"/>
</dbReference>
<evidence type="ECO:0000259" key="4">
    <source>
        <dbReference type="PROSITE" id="PS50887"/>
    </source>
</evidence>
<dbReference type="PROSITE" id="PS50887">
    <property type="entry name" value="GGDEF"/>
    <property type="match status" value="1"/>
</dbReference>
<organism evidence="5 6">
    <name type="scientific">Caenibius tardaugens NBRC 16725</name>
    <dbReference type="NCBI Taxonomy" id="1219035"/>
    <lineage>
        <taxon>Bacteria</taxon>
        <taxon>Pseudomonadati</taxon>
        <taxon>Pseudomonadota</taxon>
        <taxon>Alphaproteobacteria</taxon>
        <taxon>Sphingomonadales</taxon>
        <taxon>Erythrobacteraceae</taxon>
        <taxon>Caenibius</taxon>
    </lineage>
</organism>
<dbReference type="InterPro" id="IPR000160">
    <property type="entry name" value="GGDEF_dom"/>
</dbReference>
<evidence type="ECO:0000313" key="5">
    <source>
        <dbReference type="EMBL" id="GAD50857.1"/>
    </source>
</evidence>
<dbReference type="NCBIfam" id="TIGR00254">
    <property type="entry name" value="GGDEF"/>
    <property type="match status" value="1"/>
</dbReference>
<dbReference type="SUPFAM" id="SSF55073">
    <property type="entry name" value="Nucleotide cyclase"/>
    <property type="match status" value="1"/>
</dbReference>
<name>U2YQD0_9SPHN</name>
<gene>
    <name evidence="5" type="ORF">NT2_12_01165</name>
</gene>
<accession>U2YQD0</accession>
<dbReference type="GO" id="GO:0052621">
    <property type="term" value="F:diguanylate cyclase activity"/>
    <property type="evidence" value="ECO:0007669"/>
    <property type="project" value="UniProtKB-EC"/>
</dbReference>
<dbReference type="InterPro" id="IPR029787">
    <property type="entry name" value="Nucleotide_cyclase"/>
</dbReference>
<feature type="domain" description="GGDEF" evidence="4">
    <location>
        <begin position="161"/>
        <end position="291"/>
    </location>
</feature>
<dbReference type="CDD" id="cd01949">
    <property type="entry name" value="GGDEF"/>
    <property type="match status" value="1"/>
</dbReference>
<feature type="transmembrane region" description="Helical" evidence="3">
    <location>
        <begin position="58"/>
        <end position="86"/>
    </location>
</feature>
<dbReference type="OrthoDB" id="9812260at2"/>
<proteinExistence type="predicted"/>
<dbReference type="SMART" id="SM00267">
    <property type="entry name" value="GGDEF"/>
    <property type="match status" value="1"/>
</dbReference>
<evidence type="ECO:0000256" key="2">
    <source>
        <dbReference type="ARBA" id="ARBA00034247"/>
    </source>
</evidence>
<comment type="catalytic activity">
    <reaction evidence="2">
        <text>2 GTP = 3',3'-c-di-GMP + 2 diphosphate</text>
        <dbReference type="Rhea" id="RHEA:24898"/>
        <dbReference type="ChEBI" id="CHEBI:33019"/>
        <dbReference type="ChEBI" id="CHEBI:37565"/>
        <dbReference type="ChEBI" id="CHEBI:58805"/>
        <dbReference type="EC" id="2.7.7.65"/>
    </reaction>
</comment>
<evidence type="ECO:0000313" key="6">
    <source>
        <dbReference type="Proteomes" id="UP000016568"/>
    </source>
</evidence>
<dbReference type="RefSeq" id="WP_021691675.1">
    <property type="nucleotide sequence ID" value="NZ_BASZ01000012.1"/>
</dbReference>
<keyword evidence="6" id="KW-1185">Reference proteome</keyword>
<dbReference type="AlphaFoldDB" id="U2YQD0"/>
<feature type="transmembrane region" description="Helical" evidence="3">
    <location>
        <begin position="107"/>
        <end position="124"/>
    </location>
</feature>